<feature type="compositionally biased region" description="Low complexity" evidence="3">
    <location>
        <begin position="9"/>
        <end position="18"/>
    </location>
</feature>
<gene>
    <name evidence="5" type="ORF">PCOR1329_LOCUS311</name>
</gene>
<dbReference type="InterPro" id="IPR000608">
    <property type="entry name" value="UBC"/>
</dbReference>
<dbReference type="PROSITE" id="PS50127">
    <property type="entry name" value="UBC_2"/>
    <property type="match status" value="1"/>
</dbReference>
<evidence type="ECO:0000256" key="2">
    <source>
        <dbReference type="ARBA" id="ARBA00022786"/>
    </source>
</evidence>
<evidence type="ECO:0000256" key="3">
    <source>
        <dbReference type="SAM" id="MobiDB-lite"/>
    </source>
</evidence>
<keyword evidence="1" id="KW-0808">Transferase</keyword>
<dbReference type="Gene3D" id="3.10.110.10">
    <property type="entry name" value="Ubiquitin Conjugating Enzyme"/>
    <property type="match status" value="1"/>
</dbReference>
<dbReference type="InterPro" id="IPR016135">
    <property type="entry name" value="UBQ-conjugating_enzyme/RWD"/>
</dbReference>
<keyword evidence="6" id="KW-1185">Reference proteome</keyword>
<dbReference type="Proteomes" id="UP001189429">
    <property type="component" value="Unassembled WGS sequence"/>
</dbReference>
<accession>A0ABN9PE58</accession>
<dbReference type="SUPFAM" id="SSF54495">
    <property type="entry name" value="UBC-like"/>
    <property type="match status" value="1"/>
</dbReference>
<proteinExistence type="predicted"/>
<feature type="non-terminal residue" evidence="5">
    <location>
        <position position="246"/>
    </location>
</feature>
<evidence type="ECO:0000256" key="1">
    <source>
        <dbReference type="ARBA" id="ARBA00022679"/>
    </source>
</evidence>
<reference evidence="5" key="1">
    <citation type="submission" date="2023-10" db="EMBL/GenBank/DDBJ databases">
        <authorList>
            <person name="Chen Y."/>
            <person name="Shah S."/>
            <person name="Dougan E. K."/>
            <person name="Thang M."/>
            <person name="Chan C."/>
        </authorList>
    </citation>
    <scope>NUCLEOTIDE SEQUENCE [LARGE SCALE GENOMIC DNA]</scope>
</reference>
<evidence type="ECO:0000259" key="4">
    <source>
        <dbReference type="PROSITE" id="PS50127"/>
    </source>
</evidence>
<feature type="region of interest" description="Disordered" evidence="3">
    <location>
        <begin position="1"/>
        <end position="53"/>
    </location>
</feature>
<keyword evidence="2" id="KW-0833">Ubl conjugation pathway</keyword>
<feature type="non-terminal residue" evidence="5">
    <location>
        <position position="1"/>
    </location>
</feature>
<dbReference type="EMBL" id="CAUYUJ010000048">
    <property type="protein sequence ID" value="CAK0788414.1"/>
    <property type="molecule type" value="Genomic_DNA"/>
</dbReference>
<comment type="caution">
    <text evidence="5">The sequence shown here is derived from an EMBL/GenBank/DDBJ whole genome shotgun (WGS) entry which is preliminary data.</text>
</comment>
<evidence type="ECO:0000313" key="6">
    <source>
        <dbReference type="Proteomes" id="UP001189429"/>
    </source>
</evidence>
<sequence>TRPGGAAGTSGSSEAAAPAPAPQPEGPGPSAVPATRLGSMPVAEEPGAEEPGELSFEDMAWEPLPQDHHFVHSPPHPAGPSCRQFMRRVQREWEILRRGLPRSIWVHVYPDRTELLRACLIGPEGTPYSDALFFFDVHLPAAYPQVPPQVKFWSFGENLNPNLYENGKVCLSLLGTWTGRDSETWSPERSNLLQVLVSILGLVLNTEPYYNEPGFERERDTPQGDLRSQRYNESVALSSYHLMLSV</sequence>
<protein>
    <recommendedName>
        <fullName evidence="4">UBC core domain-containing protein</fullName>
    </recommendedName>
</protein>
<dbReference type="CDD" id="cd23837">
    <property type="entry name" value="UBCc_UBE2O"/>
    <property type="match status" value="1"/>
</dbReference>
<feature type="domain" description="UBC core" evidence="4">
    <location>
        <begin position="84"/>
        <end position="244"/>
    </location>
</feature>
<name>A0ABN9PE58_9DINO</name>
<evidence type="ECO:0000313" key="5">
    <source>
        <dbReference type="EMBL" id="CAK0788414.1"/>
    </source>
</evidence>
<dbReference type="SMART" id="SM00212">
    <property type="entry name" value="UBCc"/>
    <property type="match status" value="1"/>
</dbReference>
<dbReference type="Pfam" id="PF00179">
    <property type="entry name" value="UQ_con"/>
    <property type="match status" value="1"/>
</dbReference>
<dbReference type="PANTHER" id="PTHR46116:SF15">
    <property type="entry name" value="(E3-INDEPENDENT) E2 UBIQUITIN-CONJUGATING ENZYME"/>
    <property type="match status" value="1"/>
</dbReference>
<organism evidence="5 6">
    <name type="scientific">Prorocentrum cordatum</name>
    <dbReference type="NCBI Taxonomy" id="2364126"/>
    <lineage>
        <taxon>Eukaryota</taxon>
        <taxon>Sar</taxon>
        <taxon>Alveolata</taxon>
        <taxon>Dinophyceae</taxon>
        <taxon>Prorocentrales</taxon>
        <taxon>Prorocentraceae</taxon>
        <taxon>Prorocentrum</taxon>
    </lineage>
</organism>
<dbReference type="PANTHER" id="PTHR46116">
    <property type="entry name" value="(E3-INDEPENDENT) E2 UBIQUITIN-CONJUGATING ENZYME"/>
    <property type="match status" value="1"/>
</dbReference>